<keyword evidence="2" id="KW-0732">Signal</keyword>
<evidence type="ECO:0000313" key="4">
    <source>
        <dbReference type="Proteomes" id="UP000462152"/>
    </source>
</evidence>
<organism evidence="3 4">
    <name type="scientific">Rothia koreensis</name>
    <dbReference type="NCBI Taxonomy" id="592378"/>
    <lineage>
        <taxon>Bacteria</taxon>
        <taxon>Bacillati</taxon>
        <taxon>Actinomycetota</taxon>
        <taxon>Actinomycetes</taxon>
        <taxon>Micrococcales</taxon>
        <taxon>Micrococcaceae</taxon>
        <taxon>Rothia</taxon>
    </lineage>
</organism>
<feature type="chain" id="PRO_5029899093" evidence="2">
    <location>
        <begin position="41"/>
        <end position="333"/>
    </location>
</feature>
<feature type="signal peptide" evidence="2">
    <location>
        <begin position="1"/>
        <end position="40"/>
    </location>
</feature>
<dbReference type="OrthoDB" id="4876929at2"/>
<evidence type="ECO:0000313" key="3">
    <source>
        <dbReference type="EMBL" id="MUN55926.1"/>
    </source>
</evidence>
<dbReference type="Proteomes" id="UP000462152">
    <property type="component" value="Unassembled WGS sequence"/>
</dbReference>
<dbReference type="RefSeq" id="WP_129316569.1">
    <property type="nucleotide sequence ID" value="NZ_NOIQ01000039.1"/>
</dbReference>
<evidence type="ECO:0000256" key="1">
    <source>
        <dbReference type="SAM" id="MobiDB-lite"/>
    </source>
</evidence>
<proteinExistence type="predicted"/>
<dbReference type="AlphaFoldDB" id="A0A7M3SVW1"/>
<sequence length="333" mass="34117">MDLRNVNCRTRDQLSPVVAVAAAAALGFGTLGGASAPAQAALPPDDTPCTQGPTDGDPSLSEDSPWKREHGTSPIPFSGRPAADGPSGSVTPSGEAPAGSDQFSLRAPSADGSGLVPAADGDYDVVIGNGVCGEQLTAASNGGTLDLSQARDLIDNAHGQLMIQVKGPLNPDPATRGQHRFLDAHGQPADEPHLAHSGVAYDASHLMVPASSAGNSARNASTGLPVYDVGTDRIPIRSDEPIPQPGTATIGVTATYRDAATGEAVVVPGAAYLSEDPGAGLSIQQGRLKDLPSGRYRFSFTDDDGGYHQVHVVLGDAQHQQKPGESPLYDDPR</sequence>
<protein>
    <submittedName>
        <fullName evidence="3">Uncharacterized protein</fullName>
    </submittedName>
</protein>
<name>A0A7M3SVW1_9MICC</name>
<dbReference type="EMBL" id="WOGT01000010">
    <property type="protein sequence ID" value="MUN55926.1"/>
    <property type="molecule type" value="Genomic_DNA"/>
</dbReference>
<gene>
    <name evidence="3" type="ORF">GMA10_12025</name>
</gene>
<evidence type="ECO:0000256" key="2">
    <source>
        <dbReference type="SAM" id="SignalP"/>
    </source>
</evidence>
<feature type="region of interest" description="Disordered" evidence="1">
    <location>
        <begin position="32"/>
        <end position="111"/>
    </location>
</feature>
<comment type="caution">
    <text evidence="3">The sequence shown here is derived from an EMBL/GenBank/DDBJ whole genome shotgun (WGS) entry which is preliminary data.</text>
</comment>
<reference evidence="3 4" key="1">
    <citation type="submission" date="2019-12" db="EMBL/GenBank/DDBJ databases">
        <authorList>
            <person name="Li J."/>
            <person name="Shi Y."/>
            <person name="Xu G."/>
            <person name="Xiao D."/>
            <person name="Ran X."/>
        </authorList>
    </citation>
    <scope>NUCLEOTIDE SEQUENCE [LARGE SCALE GENOMIC DNA]</scope>
    <source>
        <strain evidence="3 4">JCM 15915</strain>
    </source>
</reference>
<accession>A0A7M3SVW1</accession>
<keyword evidence="4" id="KW-1185">Reference proteome</keyword>